<evidence type="ECO:0000256" key="1">
    <source>
        <dbReference type="PROSITE-ProRule" id="PRU00047"/>
    </source>
</evidence>
<dbReference type="Pfam" id="PF00098">
    <property type="entry name" value="zf-CCHC"/>
    <property type="match status" value="1"/>
</dbReference>
<evidence type="ECO:0000256" key="2">
    <source>
        <dbReference type="SAM" id="MobiDB-lite"/>
    </source>
</evidence>
<feature type="compositionally biased region" description="Low complexity" evidence="2">
    <location>
        <begin position="30"/>
        <end position="39"/>
    </location>
</feature>
<dbReference type="InterPro" id="IPR036875">
    <property type="entry name" value="Znf_CCHC_sf"/>
</dbReference>
<reference evidence="4" key="2">
    <citation type="submission" date="2022-01" db="EMBL/GenBank/DDBJ databases">
        <authorList>
            <person name="Yamashiro T."/>
            <person name="Shiraishi A."/>
            <person name="Satake H."/>
            <person name="Nakayama K."/>
        </authorList>
    </citation>
    <scope>NUCLEOTIDE SEQUENCE</scope>
</reference>
<dbReference type="EMBL" id="BQNB010012287">
    <property type="protein sequence ID" value="GJT01658.1"/>
    <property type="molecule type" value="Genomic_DNA"/>
</dbReference>
<proteinExistence type="predicted"/>
<accession>A0ABQ5AH52</accession>
<dbReference type="SUPFAM" id="SSF57756">
    <property type="entry name" value="Retrovirus zinc finger-like domains"/>
    <property type="match status" value="1"/>
</dbReference>
<dbReference type="SMART" id="SM00343">
    <property type="entry name" value="ZnF_C2HC"/>
    <property type="match status" value="1"/>
</dbReference>
<dbReference type="PROSITE" id="PS50158">
    <property type="entry name" value="ZF_CCHC"/>
    <property type="match status" value="1"/>
</dbReference>
<evidence type="ECO:0000313" key="4">
    <source>
        <dbReference type="EMBL" id="GJT01658.1"/>
    </source>
</evidence>
<feature type="compositionally biased region" description="Polar residues" evidence="2">
    <location>
        <begin position="46"/>
        <end position="57"/>
    </location>
</feature>
<organism evidence="4 5">
    <name type="scientific">Tanacetum coccineum</name>
    <dbReference type="NCBI Taxonomy" id="301880"/>
    <lineage>
        <taxon>Eukaryota</taxon>
        <taxon>Viridiplantae</taxon>
        <taxon>Streptophyta</taxon>
        <taxon>Embryophyta</taxon>
        <taxon>Tracheophyta</taxon>
        <taxon>Spermatophyta</taxon>
        <taxon>Magnoliopsida</taxon>
        <taxon>eudicotyledons</taxon>
        <taxon>Gunneridae</taxon>
        <taxon>Pentapetalae</taxon>
        <taxon>asterids</taxon>
        <taxon>campanulids</taxon>
        <taxon>Asterales</taxon>
        <taxon>Asteraceae</taxon>
        <taxon>Asteroideae</taxon>
        <taxon>Anthemideae</taxon>
        <taxon>Anthemidinae</taxon>
        <taxon>Tanacetum</taxon>
    </lineage>
</organism>
<evidence type="ECO:0000313" key="5">
    <source>
        <dbReference type="Proteomes" id="UP001151760"/>
    </source>
</evidence>
<reference evidence="4" key="1">
    <citation type="journal article" date="2022" name="Int. J. Mol. Sci.">
        <title>Draft Genome of Tanacetum Coccineum: Genomic Comparison of Closely Related Tanacetum-Family Plants.</title>
        <authorList>
            <person name="Yamashiro T."/>
            <person name="Shiraishi A."/>
            <person name="Nakayama K."/>
            <person name="Satake H."/>
        </authorList>
    </citation>
    <scope>NUCLEOTIDE SEQUENCE</scope>
</reference>
<feature type="region of interest" description="Disordered" evidence="2">
    <location>
        <begin position="264"/>
        <end position="285"/>
    </location>
</feature>
<evidence type="ECO:0000259" key="3">
    <source>
        <dbReference type="PROSITE" id="PS50158"/>
    </source>
</evidence>
<keyword evidence="5" id="KW-1185">Reference proteome</keyword>
<feature type="compositionally biased region" description="Polar residues" evidence="2">
    <location>
        <begin position="264"/>
        <end position="284"/>
    </location>
</feature>
<dbReference type="InterPro" id="IPR001878">
    <property type="entry name" value="Znf_CCHC"/>
</dbReference>
<keyword evidence="1" id="KW-0479">Metal-binding</keyword>
<dbReference type="Proteomes" id="UP001151760">
    <property type="component" value="Unassembled WGS sequence"/>
</dbReference>
<protein>
    <submittedName>
        <fullName evidence="4">Retrovirus-related pol polyprotein from transposon TNT 1-94</fullName>
    </submittedName>
</protein>
<keyword evidence="1" id="KW-0862">Zinc</keyword>
<comment type="caution">
    <text evidence="4">The sequence shown here is derived from an EMBL/GenBank/DDBJ whole genome shotgun (WGS) entry which is preliminary data.</text>
</comment>
<gene>
    <name evidence="4" type="ORF">Tco_0822827</name>
</gene>
<name>A0ABQ5AH52_9ASTR</name>
<feature type="domain" description="CCHC-type" evidence="3">
    <location>
        <begin position="76"/>
        <end position="92"/>
    </location>
</feature>
<dbReference type="Gene3D" id="4.10.60.10">
    <property type="entry name" value="Zinc finger, CCHC-type"/>
    <property type="match status" value="1"/>
</dbReference>
<sequence>MDSVNMFGPVTLSDAYQRALAFEKQNQRVGSSSSPAVTGGSSGSGNVTSRFVPNQTKVGGGNTGPVSKGVGSSGLKCFNCGEPGHRQSECKKAEKRHLFIDEEWEDNDVADDNYKEPPTFDDDQYEEESMPVYDTDIEDVIKEEEGFIEKGGFGEKEDNIKDVVVVANDLCSLMIQTTLNVDFEEDINTKSHDSRLVPNLPPSTPFIPPSRIDWDILFQPLFDELLNPSSSVDRPAPEVIALIAEVVAPEPVALTGSPSLTIVDQDALSPSNSQTTPETQSPVISNDVEEENHDIDVAHMNNDPFFGIPIPKNVSKASSSSDVIPTIVQTAAPNSGHITK</sequence>
<feature type="region of interest" description="Disordered" evidence="2">
    <location>
        <begin position="24"/>
        <end position="66"/>
    </location>
</feature>
<keyword evidence="1" id="KW-0863">Zinc-finger</keyword>